<feature type="compositionally biased region" description="Basic and acidic residues" evidence="1">
    <location>
        <begin position="362"/>
        <end position="373"/>
    </location>
</feature>
<gene>
    <name evidence="3" type="ORF">D7318_24535</name>
    <name evidence="2" type="ORF">D7319_25170</name>
</gene>
<accession>A0A3A9WD38</accession>
<dbReference type="Proteomes" id="UP000268652">
    <property type="component" value="Unassembled WGS sequence"/>
</dbReference>
<organism evidence="2 5">
    <name type="scientific">Streptomyces radicis</name>
    <dbReference type="NCBI Taxonomy" id="1750517"/>
    <lineage>
        <taxon>Bacteria</taxon>
        <taxon>Bacillati</taxon>
        <taxon>Actinomycetota</taxon>
        <taxon>Actinomycetes</taxon>
        <taxon>Kitasatosporales</taxon>
        <taxon>Streptomycetaceae</taxon>
        <taxon>Streptomyces</taxon>
    </lineage>
</organism>
<protein>
    <submittedName>
        <fullName evidence="2">Uncharacterized protein</fullName>
    </submittedName>
</protein>
<dbReference type="Proteomes" id="UP000275024">
    <property type="component" value="Unassembled WGS sequence"/>
</dbReference>
<dbReference type="AlphaFoldDB" id="A0A3A9WD38"/>
<dbReference type="EMBL" id="RBDX01000026">
    <property type="protein sequence ID" value="RKN05566.1"/>
    <property type="molecule type" value="Genomic_DNA"/>
</dbReference>
<comment type="caution">
    <text evidence="2">The sequence shown here is derived from an EMBL/GenBank/DDBJ whole genome shotgun (WGS) entry which is preliminary data.</text>
</comment>
<dbReference type="RefSeq" id="WP_120699370.1">
    <property type="nucleotide sequence ID" value="NZ_RBDX01000026.1"/>
</dbReference>
<evidence type="ECO:0000313" key="3">
    <source>
        <dbReference type="EMBL" id="RKN17435.1"/>
    </source>
</evidence>
<sequence>MRLSAIGGAAALATTAGACQVVQNARAGLEISDAVDELLSWEGVTVEATLDATPEEIHAYLVATGAQEPTLAEARLLADLELTLSVGDPADESRLNDLDADDPLNAAMTVNFGGRDVAGVKQLAGRTYVRVGAEAVVEDVYGGDEAAVTRAEHFQEDAANLPESLATASLALRGEWVEVEPFAFASYAETLAEHGGVPADTATAAAGALADASALLDEAAVWESVGRAESTLRSSASLHPAGAERGAELIDVRMPAEDAHRAVGPLLALLDDQSARFGIPSLVNGPTDPAAEVTARLSIRNGVLSNASVDLAQFAPESAPPLPLSLSLAGGSALNLNPPETPTAPLTTDDLSVALLYLNEQEESRAEDPRRADIPGPIQP</sequence>
<reference evidence="4 5" key="1">
    <citation type="submission" date="2018-09" db="EMBL/GenBank/DDBJ databases">
        <title>Streptomyces sp. nov. DS1-2, an endophytic actinomycete isolated from roots of Dendrobium scabrilingue.</title>
        <authorList>
            <person name="Kuncharoen N."/>
            <person name="Kudo T."/>
            <person name="Ohkuma M."/>
            <person name="Yuki M."/>
            <person name="Tanasupawat S."/>
        </authorList>
    </citation>
    <scope>NUCLEOTIDE SEQUENCE [LARGE SCALE GENOMIC DNA]</scope>
    <source>
        <strain evidence="2 5">AZ1-7</strain>
        <strain evidence="3 4">DS1-2</strain>
    </source>
</reference>
<evidence type="ECO:0000313" key="2">
    <source>
        <dbReference type="EMBL" id="RKN05566.1"/>
    </source>
</evidence>
<evidence type="ECO:0000313" key="5">
    <source>
        <dbReference type="Proteomes" id="UP000275024"/>
    </source>
</evidence>
<proteinExistence type="predicted"/>
<dbReference type="EMBL" id="RBDY01000024">
    <property type="protein sequence ID" value="RKN17435.1"/>
    <property type="molecule type" value="Genomic_DNA"/>
</dbReference>
<evidence type="ECO:0000313" key="4">
    <source>
        <dbReference type="Proteomes" id="UP000268652"/>
    </source>
</evidence>
<dbReference type="PROSITE" id="PS51257">
    <property type="entry name" value="PROKAR_LIPOPROTEIN"/>
    <property type="match status" value="1"/>
</dbReference>
<dbReference type="OrthoDB" id="4117056at2"/>
<keyword evidence="4" id="KW-1185">Reference proteome</keyword>
<name>A0A3A9WD38_9ACTN</name>
<evidence type="ECO:0000256" key="1">
    <source>
        <dbReference type="SAM" id="MobiDB-lite"/>
    </source>
</evidence>
<feature type="region of interest" description="Disordered" evidence="1">
    <location>
        <begin position="360"/>
        <end position="380"/>
    </location>
</feature>